<dbReference type="AlphaFoldDB" id="A0AAW6TXT9"/>
<feature type="non-terminal residue" evidence="2">
    <location>
        <position position="626"/>
    </location>
</feature>
<evidence type="ECO:0000313" key="3">
    <source>
        <dbReference type="Proteomes" id="UP001431776"/>
    </source>
</evidence>
<proteinExistence type="predicted"/>
<gene>
    <name evidence="2" type="ORF">QJ522_15930</name>
</gene>
<dbReference type="EMBL" id="JASCXX010000021">
    <property type="protein sequence ID" value="MDI6450548.1"/>
    <property type="molecule type" value="Genomic_DNA"/>
</dbReference>
<dbReference type="SUPFAM" id="SSF49899">
    <property type="entry name" value="Concanavalin A-like lectins/glucanases"/>
    <property type="match status" value="1"/>
</dbReference>
<sequence>MRGKLSYVLVLTAVLAAGDVSRAGIQKWEALVRAADPIHWYRFNEEPGTTTALDEGSGGLEGTYRGLVELGQEGLFGLGQAVRFERGGQNDVMWTQGGNVTGDEWTAEFIVMIMSRTVAQALSDSGAFSLRIVGWGVDEEVSFTQYGVIDARFTAVGGADLVAPIEQWIHVVYRRSGGQVQVFLDGVLAGATSTLIDCPIDSFGGRAASDSDGMDGFMDEAVIYDYALTDAQILAHATAPLLPDVGAIALQPEDGATDVTQEIVLSWAPGTYAETHDVYFGTVFDDVNAASRSNSLGALVSQGQADSTYDPPGNLELGQTYYWRIDEVNGAPDYTIFKGDIWSFTVEPVAYPIDNIIASSNGVSDQVSVPERTVDGSGLDALDQHSTTSEHMWLAGAPADEALYIQYEFDRLYKLHEMLVWNYNGQFELLLGFGLRDVTIAYSETGEDWTALDEVELPRATAAATYTAGTVIDFGGVAARYVRLTVHSGWGVMGQFGLSEVRFTYIPAQAREPQPADGQIDVDVDASLSWRAGRDAVSHEVYFGTSPDELALDTTPDQAVFTPDALHYGTTYYWRVDEVTDETWAGQLWSFRTREYALIDDFESYTDNIEAGEAIFDTWIDGWVNN</sequence>
<dbReference type="PROSITE" id="PS50022">
    <property type="entry name" value="FA58C_3"/>
    <property type="match status" value="1"/>
</dbReference>
<feature type="domain" description="F5/8 type C" evidence="1">
    <location>
        <begin position="349"/>
        <end position="490"/>
    </location>
</feature>
<organism evidence="2 3">
    <name type="scientific">Anaerobaca lacustris</name>
    <dbReference type="NCBI Taxonomy" id="3044600"/>
    <lineage>
        <taxon>Bacteria</taxon>
        <taxon>Pseudomonadati</taxon>
        <taxon>Planctomycetota</taxon>
        <taxon>Phycisphaerae</taxon>
        <taxon>Sedimentisphaerales</taxon>
        <taxon>Anaerobacaceae</taxon>
        <taxon>Anaerobaca</taxon>
    </lineage>
</organism>
<accession>A0AAW6TXT9</accession>
<dbReference type="SUPFAM" id="SSF49785">
    <property type="entry name" value="Galactose-binding domain-like"/>
    <property type="match status" value="1"/>
</dbReference>
<name>A0AAW6TXT9_9BACT</name>
<evidence type="ECO:0000259" key="1">
    <source>
        <dbReference type="PROSITE" id="PS50022"/>
    </source>
</evidence>
<comment type="caution">
    <text evidence="2">The sequence shown here is derived from an EMBL/GenBank/DDBJ whole genome shotgun (WGS) entry which is preliminary data.</text>
</comment>
<dbReference type="Gene3D" id="2.60.120.260">
    <property type="entry name" value="Galactose-binding domain-like"/>
    <property type="match status" value="1"/>
</dbReference>
<protein>
    <submittedName>
        <fullName evidence="2">Discoidin domain-containing protein</fullName>
    </submittedName>
</protein>
<dbReference type="Gene3D" id="2.60.120.200">
    <property type="match status" value="1"/>
</dbReference>
<dbReference type="InterPro" id="IPR008979">
    <property type="entry name" value="Galactose-bd-like_sf"/>
</dbReference>
<dbReference type="Gene3D" id="2.60.40.10">
    <property type="entry name" value="Immunoglobulins"/>
    <property type="match status" value="2"/>
</dbReference>
<dbReference type="Proteomes" id="UP001431776">
    <property type="component" value="Unassembled WGS sequence"/>
</dbReference>
<dbReference type="InterPro" id="IPR000421">
    <property type="entry name" value="FA58C"/>
</dbReference>
<evidence type="ECO:0000313" key="2">
    <source>
        <dbReference type="EMBL" id="MDI6450548.1"/>
    </source>
</evidence>
<dbReference type="RefSeq" id="WP_349245959.1">
    <property type="nucleotide sequence ID" value="NZ_JASCXX010000021.1"/>
</dbReference>
<dbReference type="Pfam" id="PF13385">
    <property type="entry name" value="Laminin_G_3"/>
    <property type="match status" value="1"/>
</dbReference>
<dbReference type="InterPro" id="IPR013320">
    <property type="entry name" value="ConA-like_dom_sf"/>
</dbReference>
<dbReference type="InterPro" id="IPR013783">
    <property type="entry name" value="Ig-like_fold"/>
</dbReference>
<reference evidence="2" key="1">
    <citation type="submission" date="2023-05" db="EMBL/GenBank/DDBJ databases">
        <title>Anaerotaeda fermentans gen. nov., sp. nov., a novel anaerobic planctomycete of the new family within the order Sedimentisphaerales isolated from Taman Peninsula, Russia.</title>
        <authorList>
            <person name="Khomyakova M.A."/>
            <person name="Merkel A.Y."/>
            <person name="Slobodkin A.I."/>
        </authorList>
    </citation>
    <scope>NUCLEOTIDE SEQUENCE</scope>
    <source>
        <strain evidence="2">M17dextr</strain>
    </source>
</reference>
<keyword evidence="3" id="KW-1185">Reference proteome</keyword>